<dbReference type="PROSITE" id="PS50873">
    <property type="entry name" value="PEROXIDASE_4"/>
    <property type="match status" value="1"/>
</dbReference>
<feature type="chain" id="PRO_5014485734" description="Peroxidase" evidence="18">
    <location>
        <begin position="22"/>
        <end position="329"/>
    </location>
</feature>
<reference evidence="22" key="3">
    <citation type="submission" date="2015-04" db="UniProtKB">
        <authorList>
            <consortium name="EnsemblPlants"/>
        </authorList>
    </citation>
    <scope>IDENTIFICATION</scope>
    <source>
        <strain evidence="22">cv. Jemalong A17</strain>
    </source>
</reference>
<evidence type="ECO:0000313" key="24">
    <source>
        <dbReference type="Proteomes" id="UP000265566"/>
    </source>
</evidence>
<dbReference type="Proteomes" id="UP000265566">
    <property type="component" value="Chromosome 8"/>
</dbReference>
<dbReference type="PANTHER" id="PTHR31517:SF17">
    <property type="entry name" value="PEROXIDASE 6"/>
    <property type="match status" value="1"/>
</dbReference>
<keyword evidence="10 18" id="KW-0560">Oxidoreductase</keyword>
<proteinExistence type="inferred from homology"/>
<evidence type="ECO:0000313" key="20">
    <source>
        <dbReference type="EMBL" id="AET03104.1"/>
    </source>
</evidence>
<dbReference type="EMBL" id="CM001224">
    <property type="protein sequence ID" value="AET03104.1"/>
    <property type="molecule type" value="Genomic_DNA"/>
</dbReference>
<evidence type="ECO:0000256" key="8">
    <source>
        <dbReference type="ARBA" id="ARBA00022723"/>
    </source>
</evidence>
<dbReference type="PaxDb" id="3880-AET03104"/>
<feature type="binding site" evidence="15">
    <location>
        <position position="69"/>
    </location>
    <ligand>
        <name>Ca(2+)</name>
        <dbReference type="ChEBI" id="CHEBI:29108"/>
        <label>1</label>
    </ligand>
</feature>
<dbReference type="KEGG" id="mtr:11411022"/>
<dbReference type="OMA" id="NVPMANQ"/>
<dbReference type="CDD" id="cd00693">
    <property type="entry name" value="secretory_peroxidase"/>
    <property type="match status" value="1"/>
</dbReference>
<keyword evidence="6 18" id="KW-0575">Peroxidase</keyword>
<feature type="binding site" evidence="15">
    <location>
        <position position="192"/>
    </location>
    <ligand>
        <name>Ca(2+)</name>
        <dbReference type="ChEBI" id="CHEBI:29108"/>
        <label>2</label>
    </ligand>
</feature>
<sequence length="329" mass="36657">MIYKSYIFSLLCLALFPITQSKLIPNYYQKSCPKFEDIVKQTVTDKQKTTPSTAGAALRLFFSDCMIGGCDASVLVSSNSFNKAERDADINLSLSGDGFEVVTRAKNMLELECPGVVSCADILAAAARDLVVSVGGPFYELDLGRRDSLESKSIDAENKYPLPTMTNSQVIDIFTSKGFTVQEMVALAGAHTIGFSHCKQFSNRLFNFSKTTETDPKYNPEYAAGLKKLCQNYQKDTSMSAFNDVMTPSKFDNMYFKNLKRGMGLLATDSLMGEDKRTKPFVDMYAENQTKFFEDFGNAMRKLSVLHVKEGKDGEIRNRCDTFNNLNAN</sequence>
<dbReference type="GO" id="GO:0042744">
    <property type="term" value="P:hydrogen peroxide catabolic process"/>
    <property type="evidence" value="ECO:0007669"/>
    <property type="project" value="UniProtKB-KW"/>
</dbReference>
<comment type="similarity">
    <text evidence="3">Belongs to the peroxidase family. Ascorbate peroxidase subfamily.</text>
</comment>
<dbReference type="FunFam" id="1.10.520.10:FF:000008">
    <property type="entry name" value="Peroxidase"/>
    <property type="match status" value="1"/>
</dbReference>
<keyword evidence="23" id="KW-1185">Reference proteome</keyword>
<reference evidence="24" key="4">
    <citation type="journal article" date="2018" name="Nat. Plants">
        <title>Whole-genome landscape of Medicago truncatula symbiotic genes.</title>
        <authorList>
            <person name="Pecrix Y."/>
            <person name="Staton S.E."/>
            <person name="Sallet E."/>
            <person name="Lelandais-Briere C."/>
            <person name="Moreau S."/>
            <person name="Carrere S."/>
            <person name="Blein T."/>
            <person name="Jardinaud M.F."/>
            <person name="Latrasse D."/>
            <person name="Zouine M."/>
            <person name="Zahm M."/>
            <person name="Kreplak J."/>
            <person name="Mayjonade B."/>
            <person name="Satge C."/>
            <person name="Perez M."/>
            <person name="Cauet S."/>
            <person name="Marande W."/>
            <person name="Chantry-Darmon C."/>
            <person name="Lopez-Roques C."/>
            <person name="Bouchez O."/>
            <person name="Berard A."/>
            <person name="Debelle F."/>
            <person name="Munos S."/>
            <person name="Bendahmane A."/>
            <person name="Berges H."/>
            <person name="Niebel A."/>
            <person name="Buitink J."/>
            <person name="Frugier F."/>
            <person name="Benhamed M."/>
            <person name="Crespi M."/>
            <person name="Gouzy J."/>
            <person name="Gamas P."/>
        </authorList>
    </citation>
    <scope>NUCLEOTIDE SEQUENCE [LARGE SCALE GENOMIC DNA]</scope>
    <source>
        <strain evidence="24">cv. Jemalong A17</strain>
    </source>
</reference>
<dbReference type="EC" id="1.11.1.7" evidence="4 18"/>
<name>G7LEQ9_MEDTR</name>
<feature type="binding site" evidence="15">
    <location>
        <position position="71"/>
    </location>
    <ligand>
        <name>Ca(2+)</name>
        <dbReference type="ChEBI" id="CHEBI:29108"/>
        <label>1</label>
    </ligand>
</feature>
<evidence type="ECO:0000256" key="18">
    <source>
        <dbReference type="RuleBase" id="RU362060"/>
    </source>
</evidence>
<comment type="cofactor">
    <cofactor evidence="15 18">
        <name>heme b</name>
        <dbReference type="ChEBI" id="CHEBI:60344"/>
    </cofactor>
    <text evidence="15 18">Binds 1 heme b (iron(II)-protoporphyrin IX) group per subunit.</text>
</comment>
<dbReference type="AlphaFoldDB" id="G7LEQ9"/>
<dbReference type="InterPro" id="IPR000823">
    <property type="entry name" value="Peroxidase_pln"/>
</dbReference>
<feature type="disulfide bond" evidence="17">
    <location>
        <begin position="119"/>
        <end position="320"/>
    </location>
</feature>
<dbReference type="PANTHER" id="PTHR31517">
    <property type="match status" value="1"/>
</dbReference>
<dbReference type="Proteomes" id="UP000002051">
    <property type="component" value="Chromosome 8"/>
</dbReference>
<feature type="binding site" evidence="15">
    <location>
        <position position="73"/>
    </location>
    <ligand>
        <name>Ca(2+)</name>
        <dbReference type="ChEBI" id="CHEBI:29108"/>
        <label>1</label>
    </ligand>
</feature>
<evidence type="ECO:0000256" key="10">
    <source>
        <dbReference type="ARBA" id="ARBA00023002"/>
    </source>
</evidence>
<keyword evidence="15 18" id="KW-0106">Calcium</keyword>
<dbReference type="SUPFAM" id="SSF48113">
    <property type="entry name" value="Heme-dependent peroxidases"/>
    <property type="match status" value="1"/>
</dbReference>
<evidence type="ECO:0000256" key="17">
    <source>
        <dbReference type="PIRSR" id="PIRSR600823-5"/>
    </source>
</evidence>
<dbReference type="PRINTS" id="PR00458">
    <property type="entry name" value="PEROXIDASE"/>
</dbReference>
<dbReference type="EnsemblPlants" id="AET03104">
    <property type="protein sequence ID" value="AET03104"/>
    <property type="gene ID" value="MTR_8g062780"/>
</dbReference>
<accession>G7LEQ9</accession>
<keyword evidence="11 15" id="KW-0408">Iron</keyword>
<evidence type="ECO:0000313" key="22">
    <source>
        <dbReference type="EnsemblPlants" id="AET03104"/>
    </source>
</evidence>
<evidence type="ECO:0000313" key="21">
    <source>
        <dbReference type="EMBL" id="RHN41269.1"/>
    </source>
</evidence>
<evidence type="ECO:0000256" key="13">
    <source>
        <dbReference type="ARBA" id="ARBA00023324"/>
    </source>
</evidence>
<protein>
    <recommendedName>
        <fullName evidence="4 18">Peroxidase</fullName>
        <ecNumber evidence="4 18">1.11.1.7</ecNumber>
    </recommendedName>
</protein>
<keyword evidence="7 18" id="KW-0349">Heme</keyword>
<reference evidence="21" key="5">
    <citation type="journal article" date="2018" name="Nat. Plants">
        <title>Whole-genome landscape of Medicago truncatula symbiotic genes.</title>
        <authorList>
            <person name="Pecrix Y."/>
            <person name="Gamas P."/>
            <person name="Carrere S."/>
        </authorList>
    </citation>
    <scope>NUCLEOTIDE SEQUENCE</scope>
    <source>
        <tissue evidence="21">Leaves</tissue>
    </source>
</reference>
<evidence type="ECO:0000256" key="3">
    <source>
        <dbReference type="ARBA" id="ARBA00006873"/>
    </source>
</evidence>
<dbReference type="GO" id="GO:0006979">
    <property type="term" value="P:response to oxidative stress"/>
    <property type="evidence" value="ECO:0007669"/>
    <property type="project" value="UniProtKB-UniRule"/>
</dbReference>
<evidence type="ECO:0000256" key="11">
    <source>
        <dbReference type="ARBA" id="ARBA00023004"/>
    </source>
</evidence>
<dbReference type="EMBL" id="PSQE01000008">
    <property type="protein sequence ID" value="RHN41269.1"/>
    <property type="molecule type" value="Genomic_DNA"/>
</dbReference>
<keyword evidence="13 18" id="KW-0376">Hydrogen peroxide</keyword>
<dbReference type="GO" id="GO:0020037">
    <property type="term" value="F:heme binding"/>
    <property type="evidence" value="ECO:0007669"/>
    <property type="project" value="UniProtKB-UniRule"/>
</dbReference>
<evidence type="ECO:0000256" key="5">
    <source>
        <dbReference type="ARBA" id="ARBA00022525"/>
    </source>
</evidence>
<evidence type="ECO:0000256" key="2">
    <source>
        <dbReference type="ARBA" id="ARBA00002322"/>
    </source>
</evidence>
<feature type="binding site" evidence="14">
    <location>
        <position position="161"/>
    </location>
    <ligand>
        <name>substrate</name>
    </ligand>
</feature>
<dbReference type="FunFam" id="1.10.420.10:FF:000007">
    <property type="entry name" value="Peroxidase"/>
    <property type="match status" value="1"/>
</dbReference>
<dbReference type="Gramene" id="rna47573">
    <property type="protein sequence ID" value="RHN41269.1"/>
    <property type="gene ID" value="gene47573"/>
</dbReference>
<feature type="binding site" evidence="15">
    <location>
        <position position="64"/>
    </location>
    <ligand>
        <name>Ca(2+)</name>
        <dbReference type="ChEBI" id="CHEBI:29108"/>
        <label>1</label>
    </ligand>
</feature>
<dbReference type="InterPro" id="IPR033905">
    <property type="entry name" value="Secretory_peroxidase"/>
</dbReference>
<dbReference type="GO" id="GO:0140825">
    <property type="term" value="F:lactoperoxidase activity"/>
    <property type="evidence" value="ECO:0007669"/>
    <property type="project" value="UniProtKB-EC"/>
</dbReference>
<evidence type="ECO:0000256" key="4">
    <source>
        <dbReference type="ARBA" id="ARBA00012313"/>
    </source>
</evidence>
<dbReference type="HOGENOM" id="CLU_010543_0_3_1"/>
<evidence type="ECO:0000256" key="15">
    <source>
        <dbReference type="PIRSR" id="PIRSR600823-3"/>
    </source>
</evidence>
<dbReference type="InterPro" id="IPR019793">
    <property type="entry name" value="Peroxidases_heam-ligand_BS"/>
</dbReference>
<feature type="binding site" evidence="15">
    <location>
        <position position="244"/>
    </location>
    <ligand>
        <name>Ca(2+)</name>
        <dbReference type="ChEBI" id="CHEBI:29108"/>
        <label>2</label>
    </ligand>
</feature>
<keyword evidence="8 15" id="KW-0479">Metal-binding</keyword>
<evidence type="ECO:0000256" key="1">
    <source>
        <dbReference type="ARBA" id="ARBA00000189"/>
    </source>
</evidence>
<dbReference type="PRINTS" id="PR00461">
    <property type="entry name" value="PLPEROXIDASE"/>
</dbReference>
<reference evidence="20 23" key="2">
    <citation type="journal article" date="2014" name="BMC Genomics">
        <title>An improved genome release (version Mt4.0) for the model legume Medicago truncatula.</title>
        <authorList>
            <person name="Tang H."/>
            <person name="Krishnakumar V."/>
            <person name="Bidwell S."/>
            <person name="Rosen B."/>
            <person name="Chan A."/>
            <person name="Zhou S."/>
            <person name="Gentzbittel L."/>
            <person name="Childs K.L."/>
            <person name="Yandell M."/>
            <person name="Gundlach H."/>
            <person name="Mayer K.F."/>
            <person name="Schwartz D.C."/>
            <person name="Town C.D."/>
        </authorList>
    </citation>
    <scope>GENOME REANNOTATION</scope>
    <source>
        <strain evidence="22 23">cv. Jemalong A17</strain>
    </source>
</reference>
<feature type="binding site" evidence="15">
    <location>
        <position position="85"/>
    </location>
    <ligand>
        <name>Ca(2+)</name>
        <dbReference type="ChEBI" id="CHEBI:29108"/>
        <label>1</label>
    </ligand>
</feature>
<keyword evidence="9 18" id="KW-0732">Signal</keyword>
<evidence type="ECO:0000256" key="12">
    <source>
        <dbReference type="ARBA" id="ARBA00023157"/>
    </source>
</evidence>
<evidence type="ECO:0000256" key="6">
    <source>
        <dbReference type="ARBA" id="ARBA00022559"/>
    </source>
</evidence>
<feature type="disulfide bond" evidence="17">
    <location>
        <begin position="65"/>
        <end position="70"/>
    </location>
</feature>
<keyword evidence="5 18" id="KW-0964">Secreted</keyword>
<feature type="signal peptide" evidence="18">
    <location>
        <begin position="1"/>
        <end position="21"/>
    </location>
</feature>
<dbReference type="InterPro" id="IPR010255">
    <property type="entry name" value="Haem_peroxidase_sf"/>
</dbReference>
<evidence type="ECO:0000256" key="14">
    <source>
        <dbReference type="PIRSR" id="PIRSR600823-2"/>
    </source>
</evidence>
<comment type="catalytic activity">
    <reaction evidence="1 18">
        <text>2 a phenolic donor + H2O2 = 2 a phenolic radical donor + 2 H2O</text>
        <dbReference type="Rhea" id="RHEA:56136"/>
        <dbReference type="ChEBI" id="CHEBI:15377"/>
        <dbReference type="ChEBI" id="CHEBI:16240"/>
        <dbReference type="ChEBI" id="CHEBI:139520"/>
        <dbReference type="ChEBI" id="CHEBI:139521"/>
        <dbReference type="EC" id="1.11.1.7"/>
    </reaction>
</comment>
<feature type="binding site" description="axial binding residue" evidence="15">
    <location>
        <position position="191"/>
    </location>
    <ligand>
        <name>heme b</name>
        <dbReference type="ChEBI" id="CHEBI:60344"/>
    </ligand>
    <ligandPart>
        <name>Fe</name>
        <dbReference type="ChEBI" id="CHEBI:18248"/>
    </ligandPart>
</feature>
<evidence type="ECO:0000259" key="19">
    <source>
        <dbReference type="PROSITE" id="PS50873"/>
    </source>
</evidence>
<dbReference type="eggNOG" id="ENOG502QR74">
    <property type="taxonomic scope" value="Eukaryota"/>
</dbReference>
<organism evidence="20 23">
    <name type="scientific">Medicago truncatula</name>
    <name type="common">Barrel medic</name>
    <name type="synonym">Medicago tribuloides</name>
    <dbReference type="NCBI Taxonomy" id="3880"/>
    <lineage>
        <taxon>Eukaryota</taxon>
        <taxon>Viridiplantae</taxon>
        <taxon>Streptophyta</taxon>
        <taxon>Embryophyta</taxon>
        <taxon>Tracheophyta</taxon>
        <taxon>Spermatophyta</taxon>
        <taxon>Magnoliopsida</taxon>
        <taxon>eudicotyledons</taxon>
        <taxon>Gunneridae</taxon>
        <taxon>Pentapetalae</taxon>
        <taxon>rosids</taxon>
        <taxon>fabids</taxon>
        <taxon>Fabales</taxon>
        <taxon>Fabaceae</taxon>
        <taxon>Papilionoideae</taxon>
        <taxon>50 kb inversion clade</taxon>
        <taxon>NPAAA clade</taxon>
        <taxon>Hologalegina</taxon>
        <taxon>IRL clade</taxon>
        <taxon>Trifolieae</taxon>
        <taxon>Medicago</taxon>
    </lineage>
</organism>
<feature type="site" description="Transition state stabilizer" evidence="16">
    <location>
        <position position="59"/>
    </location>
</feature>
<dbReference type="PROSITE" id="PS00435">
    <property type="entry name" value="PEROXIDASE_1"/>
    <property type="match status" value="1"/>
</dbReference>
<feature type="binding site" evidence="15">
    <location>
        <position position="247"/>
    </location>
    <ligand>
        <name>Ca(2+)</name>
        <dbReference type="ChEBI" id="CHEBI:29108"/>
        <label>2</label>
    </ligand>
</feature>
<dbReference type="InterPro" id="IPR002016">
    <property type="entry name" value="Haem_peroxidase"/>
</dbReference>
<comment type="function">
    <text evidence="2">Removal of H(2)O(2), oxidation of toxic reductants, biosynthesis and degradation of lignin, suberization, auxin catabolism, response to environmental stresses such as wounding, pathogen attack and oxidative stress. These functions might be dependent on each isozyme/isoform in each plant tissue.</text>
</comment>
<dbReference type="GO" id="GO:0005576">
    <property type="term" value="C:extracellular region"/>
    <property type="evidence" value="ECO:0007669"/>
    <property type="project" value="UniProtKB-SubCell"/>
</dbReference>
<gene>
    <name evidence="22" type="primary">11411022</name>
    <name evidence="20" type="ordered locus">MTR_8g062780</name>
    <name evidence="21" type="ORF">MtrunA17_Chr8g0364291</name>
</gene>
<comment type="cofactor">
    <cofactor evidence="15 18">
        <name>Ca(2+)</name>
        <dbReference type="ChEBI" id="CHEBI:29108"/>
    </cofactor>
    <text evidence="15 18">Binds 2 calcium ions per subunit.</text>
</comment>
<evidence type="ECO:0000256" key="7">
    <source>
        <dbReference type="ARBA" id="ARBA00022617"/>
    </source>
</evidence>
<evidence type="ECO:0000256" key="9">
    <source>
        <dbReference type="ARBA" id="ARBA00022729"/>
    </source>
</evidence>
<dbReference type="Gene3D" id="1.10.420.10">
    <property type="entry name" value="Peroxidase, domain 2"/>
    <property type="match status" value="1"/>
</dbReference>
<feature type="binding site" evidence="15">
    <location>
        <position position="252"/>
    </location>
    <ligand>
        <name>Ca(2+)</name>
        <dbReference type="ChEBI" id="CHEBI:29108"/>
        <label>2</label>
    </ligand>
</feature>
<evidence type="ECO:0000313" key="23">
    <source>
        <dbReference type="Proteomes" id="UP000002051"/>
    </source>
</evidence>
<dbReference type="Pfam" id="PF00141">
    <property type="entry name" value="peroxidase"/>
    <property type="match status" value="1"/>
</dbReference>
<evidence type="ECO:0000256" key="16">
    <source>
        <dbReference type="PIRSR" id="PIRSR600823-4"/>
    </source>
</evidence>
<feature type="domain" description="Plant heme peroxidase family profile" evidence="19">
    <location>
        <begin position="22"/>
        <end position="324"/>
    </location>
</feature>
<dbReference type="STRING" id="3880.G7LEQ9"/>
<reference evidence="20 23" key="1">
    <citation type="journal article" date="2011" name="Nature">
        <title>The Medicago genome provides insight into the evolution of rhizobial symbioses.</title>
        <authorList>
            <person name="Young N.D."/>
            <person name="Debelle F."/>
            <person name="Oldroyd G.E."/>
            <person name="Geurts R."/>
            <person name="Cannon S.B."/>
            <person name="Udvardi M.K."/>
            <person name="Benedito V.A."/>
            <person name="Mayer K.F."/>
            <person name="Gouzy J."/>
            <person name="Schoof H."/>
            <person name="Van de Peer Y."/>
            <person name="Proost S."/>
            <person name="Cook D.R."/>
            <person name="Meyers B.C."/>
            <person name="Spannagl M."/>
            <person name="Cheung F."/>
            <person name="De Mita S."/>
            <person name="Krishnakumar V."/>
            <person name="Gundlach H."/>
            <person name="Zhou S."/>
            <person name="Mudge J."/>
            <person name="Bharti A.K."/>
            <person name="Murray J.D."/>
            <person name="Naoumkina M.A."/>
            <person name="Rosen B."/>
            <person name="Silverstein K.A."/>
            <person name="Tang H."/>
            <person name="Rombauts S."/>
            <person name="Zhao P.X."/>
            <person name="Zhou P."/>
            <person name="Barbe V."/>
            <person name="Bardou P."/>
            <person name="Bechner M."/>
            <person name="Bellec A."/>
            <person name="Berger A."/>
            <person name="Berges H."/>
            <person name="Bidwell S."/>
            <person name="Bisseling T."/>
            <person name="Choisne N."/>
            <person name="Couloux A."/>
            <person name="Denny R."/>
            <person name="Deshpande S."/>
            <person name="Dai X."/>
            <person name="Doyle J.J."/>
            <person name="Dudez A.M."/>
            <person name="Farmer A.D."/>
            <person name="Fouteau S."/>
            <person name="Franken C."/>
            <person name="Gibelin C."/>
            <person name="Gish J."/>
            <person name="Goldstein S."/>
            <person name="Gonzalez A.J."/>
            <person name="Green P.J."/>
            <person name="Hallab A."/>
            <person name="Hartog M."/>
            <person name="Hua A."/>
            <person name="Humphray S.J."/>
            <person name="Jeong D.H."/>
            <person name="Jing Y."/>
            <person name="Jocker A."/>
            <person name="Kenton S.M."/>
            <person name="Kim D.J."/>
            <person name="Klee K."/>
            <person name="Lai H."/>
            <person name="Lang C."/>
            <person name="Lin S."/>
            <person name="Macmil S.L."/>
            <person name="Magdelenat G."/>
            <person name="Matthews L."/>
            <person name="McCorrison J."/>
            <person name="Monaghan E.L."/>
            <person name="Mun J.H."/>
            <person name="Najar F.Z."/>
            <person name="Nicholson C."/>
            <person name="Noirot C."/>
            <person name="O'Bleness M."/>
            <person name="Paule C.R."/>
            <person name="Poulain J."/>
            <person name="Prion F."/>
            <person name="Qin B."/>
            <person name="Qu C."/>
            <person name="Retzel E.F."/>
            <person name="Riddle C."/>
            <person name="Sallet E."/>
            <person name="Samain S."/>
            <person name="Samson N."/>
            <person name="Sanders I."/>
            <person name="Saurat O."/>
            <person name="Scarpelli C."/>
            <person name="Schiex T."/>
            <person name="Segurens B."/>
            <person name="Severin A.J."/>
            <person name="Sherrier D.J."/>
            <person name="Shi R."/>
            <person name="Sims S."/>
            <person name="Singer S.R."/>
            <person name="Sinharoy S."/>
            <person name="Sterck L."/>
            <person name="Viollet A."/>
            <person name="Wang B.B."/>
            <person name="Wang K."/>
            <person name="Wang M."/>
            <person name="Wang X."/>
            <person name="Warfsmann J."/>
            <person name="Weissenbach J."/>
            <person name="White D.D."/>
            <person name="White J.D."/>
            <person name="Wiley G.B."/>
            <person name="Wincker P."/>
            <person name="Xing Y."/>
            <person name="Yang L."/>
            <person name="Yao Z."/>
            <person name="Ying F."/>
            <person name="Zhai J."/>
            <person name="Zhou L."/>
            <person name="Zuber A."/>
            <person name="Denarie J."/>
            <person name="Dixon R.A."/>
            <person name="May G.D."/>
            <person name="Schwartz D.C."/>
            <person name="Rogers J."/>
            <person name="Quetier F."/>
            <person name="Town C.D."/>
            <person name="Roe B.A."/>
        </authorList>
    </citation>
    <scope>NUCLEOTIDE SEQUENCE [LARGE SCALE GENOMIC DNA]</scope>
    <source>
        <strain evidence="20">A17</strain>
        <strain evidence="22 23">cv. Jemalong A17</strain>
    </source>
</reference>
<dbReference type="Gene3D" id="1.10.520.10">
    <property type="match status" value="1"/>
</dbReference>
<feature type="disulfide bond" evidence="17">
    <location>
        <begin position="32"/>
        <end position="113"/>
    </location>
</feature>
<comment type="similarity">
    <text evidence="18">Belongs to the peroxidase family. Classical plant (class III) peroxidase subfamily.</text>
</comment>
<dbReference type="GO" id="GO:0046872">
    <property type="term" value="F:metal ion binding"/>
    <property type="evidence" value="ECO:0007669"/>
    <property type="project" value="UniProtKB-UniRule"/>
</dbReference>
<comment type="subcellular location">
    <subcellularLocation>
        <location evidence="18">Secreted</location>
    </subcellularLocation>
</comment>
<feature type="disulfide bond" evidence="17">
    <location>
        <begin position="198"/>
        <end position="230"/>
    </location>
</feature>
<keyword evidence="12 17" id="KW-1015">Disulfide bond</keyword>
<dbReference type="OrthoDB" id="2113341at2759"/>